<dbReference type="PANTHER" id="PTHR43762">
    <property type="entry name" value="L-GULONOLACTONE OXIDASE"/>
    <property type="match status" value="1"/>
</dbReference>
<name>A0A5N6TRH3_ASPAV</name>
<evidence type="ECO:0000313" key="3">
    <source>
        <dbReference type="EMBL" id="KAE8148749.1"/>
    </source>
</evidence>
<dbReference type="GO" id="GO:0003885">
    <property type="term" value="F:D-arabinono-1,4-lactone oxidase activity"/>
    <property type="evidence" value="ECO:0007669"/>
    <property type="project" value="InterPro"/>
</dbReference>
<dbReference type="InterPro" id="IPR010031">
    <property type="entry name" value="FAD_lactone_oxidase-like"/>
</dbReference>
<dbReference type="Gene3D" id="3.30.43.10">
    <property type="entry name" value="Uridine Diphospho-n-acetylenolpyruvylglucosamine Reductase, domain 2"/>
    <property type="match status" value="1"/>
</dbReference>
<dbReference type="PANTHER" id="PTHR43762:SF1">
    <property type="entry name" value="D-ARABINONO-1,4-LACTONE OXIDASE"/>
    <property type="match status" value="1"/>
</dbReference>
<dbReference type="EMBL" id="ML742148">
    <property type="protein sequence ID" value="KAE8148749.1"/>
    <property type="molecule type" value="Genomic_DNA"/>
</dbReference>
<dbReference type="InterPro" id="IPR016167">
    <property type="entry name" value="FAD-bd_PCMH_sub1"/>
</dbReference>
<dbReference type="InterPro" id="IPR016169">
    <property type="entry name" value="FAD-bd_PCMH_sub2"/>
</dbReference>
<dbReference type="Pfam" id="PF04030">
    <property type="entry name" value="ALO"/>
    <property type="match status" value="1"/>
</dbReference>
<feature type="domain" description="FAD-binding PCMH-type" evidence="2">
    <location>
        <begin position="151"/>
        <end position="362"/>
    </location>
</feature>
<dbReference type="Gene3D" id="3.30.465.10">
    <property type="match status" value="1"/>
</dbReference>
<dbReference type="PROSITE" id="PS51387">
    <property type="entry name" value="FAD_PCMH"/>
    <property type="match status" value="1"/>
</dbReference>
<sequence length="696" mass="79671">MSSTEPVGLPKLQSLVIEEKHERNRRTSENHNRETIQALKEADEEIFNEILKGYTPSQRDLLKAFIDGESLGSVADKTYPDTHTAVGYQQNLELLKDARQTKLFRTILAPPVSGHDNNRPEEVQSLLTNDPEGQCPLAVFERLTFSNWGKTVVNCPLYTCIPTTIHGVQSIVKYAKEHGYGVRVSGYRHSWSPIFAGNEFEMKEFILISTLKLDRAVLGHLPNLEALGVYQNEKTELNKIEAISSNSSDISPDQQLVRVGCATTNEDLRRWCLSPNSGCKWTLPLNVIMVEITCGGSNGPICHGAGIQNKTLSDLVYAIEYVDANGNLQTIGREEPEMLSVASGCFGLLGVVTRLTLILDKMSVAFMEPLKLPVIEAIPPPDDVIECLPWTLKKSYRSYTPEQIQQFVKEFERRALNEYYAEWFWFPYHHQIWVNTWSKKEADPNDVLDYPSQGEIAWQIIQNFTFEMLQGVLPGISWLWSMRVTKYISEFAMDSLPQNKHTTSILTWLPDALHFRRGIQNARVRDLEVEIPLPTKDNLDIVRKAWWQVILLAYKPHNIAKCPMRMPLEMRIMGDSDVLMAPQRSNTNGTCSIEVLTPQSMEAKWPRFAQEVLNEWMQLRNWDNLDLNIRPHWAKEWVGLTVDGGSWVKYLKEKSYKDEIAKFTAVLEEIGDRQHWTLTDVKERFSNPLLDALFFK</sequence>
<accession>A0A5N6TRH3</accession>
<dbReference type="OrthoDB" id="610608at2759"/>
<evidence type="ECO:0000256" key="1">
    <source>
        <dbReference type="ARBA" id="ARBA00023002"/>
    </source>
</evidence>
<dbReference type="GO" id="GO:0005739">
    <property type="term" value="C:mitochondrion"/>
    <property type="evidence" value="ECO:0007669"/>
    <property type="project" value="TreeGrafter"/>
</dbReference>
<dbReference type="InterPro" id="IPR036318">
    <property type="entry name" value="FAD-bd_PCMH-like_sf"/>
</dbReference>
<dbReference type="SUPFAM" id="SSF56176">
    <property type="entry name" value="FAD-binding/transporter-associated domain-like"/>
    <property type="match status" value="1"/>
</dbReference>
<dbReference type="Proteomes" id="UP000325780">
    <property type="component" value="Unassembled WGS sequence"/>
</dbReference>
<keyword evidence="4" id="KW-1185">Reference proteome</keyword>
<keyword evidence="1" id="KW-0560">Oxidoreductase</keyword>
<evidence type="ECO:0000313" key="4">
    <source>
        <dbReference type="Proteomes" id="UP000325780"/>
    </source>
</evidence>
<protein>
    <recommendedName>
        <fullName evidence="2">FAD-binding PCMH-type domain-containing protein</fullName>
    </recommendedName>
</protein>
<dbReference type="InterPro" id="IPR007173">
    <property type="entry name" value="ALO_C"/>
</dbReference>
<proteinExistence type="predicted"/>
<dbReference type="GO" id="GO:0071949">
    <property type="term" value="F:FAD binding"/>
    <property type="evidence" value="ECO:0007669"/>
    <property type="project" value="InterPro"/>
</dbReference>
<dbReference type="InterPro" id="IPR016166">
    <property type="entry name" value="FAD-bd_PCMH"/>
</dbReference>
<gene>
    <name evidence="3" type="ORF">BDV25DRAFT_141489</name>
</gene>
<reference evidence="3 4" key="1">
    <citation type="submission" date="2019-04" db="EMBL/GenBank/DDBJ databases">
        <title>Friends and foes A comparative genomics study of 23 Aspergillus species from section Flavi.</title>
        <authorList>
            <consortium name="DOE Joint Genome Institute"/>
            <person name="Kjaerbolling I."/>
            <person name="Vesth T."/>
            <person name="Frisvad J.C."/>
            <person name="Nybo J.L."/>
            <person name="Theobald S."/>
            <person name="Kildgaard S."/>
            <person name="Isbrandt T."/>
            <person name="Kuo A."/>
            <person name="Sato A."/>
            <person name="Lyhne E.K."/>
            <person name="Kogle M.E."/>
            <person name="Wiebenga A."/>
            <person name="Kun R.S."/>
            <person name="Lubbers R.J."/>
            <person name="Makela M.R."/>
            <person name="Barry K."/>
            <person name="Chovatia M."/>
            <person name="Clum A."/>
            <person name="Daum C."/>
            <person name="Haridas S."/>
            <person name="He G."/>
            <person name="LaButti K."/>
            <person name="Lipzen A."/>
            <person name="Mondo S."/>
            <person name="Riley R."/>
            <person name="Salamov A."/>
            <person name="Simmons B.A."/>
            <person name="Magnuson J.K."/>
            <person name="Henrissat B."/>
            <person name="Mortensen U.H."/>
            <person name="Larsen T.O."/>
            <person name="Devries R.P."/>
            <person name="Grigoriev I.V."/>
            <person name="Machida M."/>
            <person name="Baker S.E."/>
            <person name="Andersen M.R."/>
        </authorList>
    </citation>
    <scope>NUCLEOTIDE SEQUENCE [LARGE SCALE GENOMIC DNA]</scope>
    <source>
        <strain evidence="3 4">IBT 18842</strain>
    </source>
</reference>
<dbReference type="GO" id="GO:0016020">
    <property type="term" value="C:membrane"/>
    <property type="evidence" value="ECO:0007669"/>
    <property type="project" value="InterPro"/>
</dbReference>
<organism evidence="3 4">
    <name type="scientific">Aspergillus avenaceus</name>
    <dbReference type="NCBI Taxonomy" id="36643"/>
    <lineage>
        <taxon>Eukaryota</taxon>
        <taxon>Fungi</taxon>
        <taxon>Dikarya</taxon>
        <taxon>Ascomycota</taxon>
        <taxon>Pezizomycotina</taxon>
        <taxon>Eurotiomycetes</taxon>
        <taxon>Eurotiomycetidae</taxon>
        <taxon>Eurotiales</taxon>
        <taxon>Aspergillaceae</taxon>
        <taxon>Aspergillus</taxon>
        <taxon>Aspergillus subgen. Circumdati</taxon>
    </lineage>
</organism>
<dbReference type="AlphaFoldDB" id="A0A5N6TRH3"/>
<evidence type="ECO:0000259" key="2">
    <source>
        <dbReference type="PROSITE" id="PS51387"/>
    </source>
</evidence>